<evidence type="ECO:0000256" key="2">
    <source>
        <dbReference type="ARBA" id="ARBA00007433"/>
    </source>
</evidence>
<dbReference type="SUPFAM" id="SSF89895">
    <property type="entry name" value="FYSH domain"/>
    <property type="match status" value="1"/>
</dbReference>
<dbReference type="Pfam" id="PF09377">
    <property type="entry name" value="SBDS_domain_II"/>
    <property type="match status" value="1"/>
</dbReference>
<dbReference type="InterPro" id="IPR018978">
    <property type="entry name" value="SDO1/SBDS_central"/>
</dbReference>
<keyword evidence="3" id="KW-0963">Cytoplasm</keyword>
<evidence type="ECO:0000256" key="5">
    <source>
        <dbReference type="ARBA" id="ARBA00049708"/>
    </source>
</evidence>
<dbReference type="RefSeq" id="XP_004040174.1">
    <property type="nucleotide sequence ID" value="XM_004040126.1"/>
</dbReference>
<dbReference type="EC" id="3.4.22.54" evidence="9"/>
<name>G0QIY5_ICHMU</name>
<dbReference type="InterPro" id="IPR019783">
    <property type="entry name" value="SDO1/SBDS_N"/>
</dbReference>
<evidence type="ECO:0000259" key="7">
    <source>
        <dbReference type="Pfam" id="PF01172"/>
    </source>
</evidence>
<dbReference type="GeneID" id="14911096"/>
<feature type="domain" description="Ribosome maturation protein SDO1/SBDS central" evidence="8">
    <location>
        <begin position="108"/>
        <end position="169"/>
    </location>
</feature>
<accession>G0QIY5</accession>
<feature type="region of interest" description="Disordered" evidence="6">
    <location>
        <begin position="265"/>
        <end position="299"/>
    </location>
</feature>
<dbReference type="EMBL" id="GL983042">
    <property type="protein sequence ID" value="EGR34870.1"/>
    <property type="molecule type" value="Genomic_DNA"/>
</dbReference>
<comment type="similarity">
    <text evidence="2">Belongs to the SDO1/SBDS family.</text>
</comment>
<dbReference type="Gene3D" id="3.30.1250.10">
    <property type="entry name" value="Ribosome maturation protein SBDS, N-terminal domain"/>
    <property type="match status" value="1"/>
</dbReference>
<sequence length="400" mass="47094">MIKQPTGIIQLTNVAFIKYKINKMSFEIVCYKNKAINWRNGVEKDISEVLQVDEIYTSASHGTIAKKADLQKYFENMKKMEIIKLILEKGELQMGEKERAVQQSNIYNDIVNIITEKCVHPDSNRKFPVNQIQQAMKSINFVVKNDQPAKKQALECIKILTKKYYMKRADILVSVSVPKEKHEELLQKLQAINILETKIQKTIQTQNKIEISVIIESNKLRDILLLAKEQIEGCFVEEIDTTVKNDQTQQIENVQTVNLELRQNTEEEKKIDEKEDQSSESEHNEHKLKKKKKKKNPQIDLKAQQEKEKEFKNLQQKLEELNIVKDQQQIEANIIHNEQKDIKGSKKCTFCKDAYFYTNEEYRQHFKTEWHLYNLKSKSNNEPPLSEIEYKVNQMDKNFQ</sequence>
<dbReference type="GO" id="GO:0004198">
    <property type="term" value="F:calcium-dependent cysteine-type endopeptidase activity"/>
    <property type="evidence" value="ECO:0007669"/>
    <property type="project" value="UniProtKB-EC"/>
</dbReference>
<dbReference type="STRING" id="857967.G0QIY5"/>
<comment type="subunit">
    <text evidence="5">Associates with the 60S ribosomal subunit.</text>
</comment>
<dbReference type="GO" id="GO:0042254">
    <property type="term" value="P:ribosome biogenesis"/>
    <property type="evidence" value="ECO:0007669"/>
    <property type="project" value="UniProtKB-KW"/>
</dbReference>
<feature type="domain" description="Ribosome maturation protein SDO1/SBDS N-terminal" evidence="7">
    <location>
        <begin position="13"/>
        <end position="99"/>
    </location>
</feature>
<dbReference type="Proteomes" id="UP000008983">
    <property type="component" value="Unassembled WGS sequence"/>
</dbReference>
<evidence type="ECO:0000256" key="6">
    <source>
        <dbReference type="SAM" id="MobiDB-lite"/>
    </source>
</evidence>
<dbReference type="InterPro" id="IPR037188">
    <property type="entry name" value="Sdo1/SBDS_central_sf"/>
</dbReference>
<keyword evidence="10" id="KW-1185">Reference proteome</keyword>
<proteinExistence type="inferred from homology"/>
<protein>
    <submittedName>
        <fullName evidence="9">Ribosome maturation protein SBDS, putative</fullName>
        <ecNumber evidence="9">3.4.22.54</ecNumber>
    </submittedName>
</protein>
<evidence type="ECO:0000256" key="1">
    <source>
        <dbReference type="ARBA" id="ARBA00004496"/>
    </source>
</evidence>
<comment type="subcellular location">
    <subcellularLocation>
        <location evidence="1">Cytoplasm</location>
    </subcellularLocation>
</comment>
<feature type="compositionally biased region" description="Basic residues" evidence="6">
    <location>
        <begin position="286"/>
        <end position="296"/>
    </location>
</feature>
<organism evidence="9 10">
    <name type="scientific">Ichthyophthirius multifiliis</name>
    <name type="common">White spot disease agent</name>
    <name type="synonym">Ich</name>
    <dbReference type="NCBI Taxonomy" id="5932"/>
    <lineage>
        <taxon>Eukaryota</taxon>
        <taxon>Sar</taxon>
        <taxon>Alveolata</taxon>
        <taxon>Ciliophora</taxon>
        <taxon>Intramacronucleata</taxon>
        <taxon>Oligohymenophorea</taxon>
        <taxon>Hymenostomatida</taxon>
        <taxon>Ophryoglenina</taxon>
        <taxon>Ichthyophthirius</taxon>
    </lineage>
</organism>
<evidence type="ECO:0000256" key="3">
    <source>
        <dbReference type="ARBA" id="ARBA00022490"/>
    </source>
</evidence>
<evidence type="ECO:0000256" key="4">
    <source>
        <dbReference type="ARBA" id="ARBA00022517"/>
    </source>
</evidence>
<dbReference type="PANTHER" id="PTHR10927:SF1">
    <property type="entry name" value="RIBOSOME MATURATION PROTEIN SBDS"/>
    <property type="match status" value="1"/>
</dbReference>
<reference evidence="9 10" key="1">
    <citation type="submission" date="2011-07" db="EMBL/GenBank/DDBJ databases">
        <authorList>
            <person name="Coyne R."/>
            <person name="Brami D."/>
            <person name="Johnson J."/>
            <person name="Hostetler J."/>
            <person name="Hannick L."/>
            <person name="Clark T."/>
            <person name="Cassidy-Hanley D."/>
            <person name="Inman J."/>
        </authorList>
    </citation>
    <scope>NUCLEOTIDE SEQUENCE [LARGE SCALE GENOMIC DNA]</scope>
    <source>
        <strain evidence="9 10">G5</strain>
    </source>
</reference>
<dbReference type="OrthoDB" id="10253092at2759"/>
<evidence type="ECO:0000313" key="10">
    <source>
        <dbReference type="Proteomes" id="UP000008983"/>
    </source>
</evidence>
<evidence type="ECO:0000313" key="9">
    <source>
        <dbReference type="EMBL" id="EGR34870.1"/>
    </source>
</evidence>
<dbReference type="AlphaFoldDB" id="G0QIY5"/>
<dbReference type="PANTHER" id="PTHR10927">
    <property type="entry name" value="RIBOSOME MATURATION PROTEIN SBDS"/>
    <property type="match status" value="1"/>
</dbReference>
<dbReference type="eggNOG" id="KOG2917">
    <property type="taxonomic scope" value="Eukaryota"/>
</dbReference>
<dbReference type="Pfam" id="PF01172">
    <property type="entry name" value="SBDS_N"/>
    <property type="match status" value="1"/>
</dbReference>
<keyword evidence="9" id="KW-0378">Hydrolase</keyword>
<dbReference type="GO" id="GO:0005737">
    <property type="term" value="C:cytoplasm"/>
    <property type="evidence" value="ECO:0007669"/>
    <property type="project" value="UniProtKB-SubCell"/>
</dbReference>
<dbReference type="InParanoid" id="G0QIY5"/>
<dbReference type="SUPFAM" id="SSF109728">
    <property type="entry name" value="Hypothetical protein AF0491, middle domain"/>
    <property type="match status" value="1"/>
</dbReference>
<dbReference type="InterPro" id="IPR036786">
    <property type="entry name" value="Ribosome_mat_SBDS_N_sf"/>
</dbReference>
<dbReference type="InterPro" id="IPR039100">
    <property type="entry name" value="Sdo1/SBDS-like"/>
</dbReference>
<dbReference type="OMA" id="CYKNKVF"/>
<dbReference type="Gene3D" id="1.10.10.900">
    <property type="entry name" value="SBDS protein C-terminal domain, subdomain 1"/>
    <property type="match status" value="1"/>
</dbReference>
<evidence type="ECO:0000259" key="8">
    <source>
        <dbReference type="Pfam" id="PF09377"/>
    </source>
</evidence>
<keyword evidence="4" id="KW-0690">Ribosome biogenesis</keyword>
<feature type="compositionally biased region" description="Basic and acidic residues" evidence="6">
    <location>
        <begin position="265"/>
        <end position="285"/>
    </location>
</feature>
<gene>
    <name evidence="9" type="ORF">IMG5_000990</name>
</gene>